<comment type="catalytic activity">
    <reaction evidence="1 9">
        <text>(2R)-2-phosphoglycerate = (2R)-3-phosphoglycerate</text>
        <dbReference type="Rhea" id="RHEA:15901"/>
        <dbReference type="ChEBI" id="CHEBI:58272"/>
        <dbReference type="ChEBI" id="CHEBI:58289"/>
        <dbReference type="EC" id="5.4.2.12"/>
    </reaction>
</comment>
<comment type="subunit">
    <text evidence="9">Monomer.</text>
</comment>
<dbReference type="GO" id="GO:0004619">
    <property type="term" value="F:phosphoglycerate mutase activity"/>
    <property type="evidence" value="ECO:0007669"/>
    <property type="project" value="UniProtKB-UniRule"/>
</dbReference>
<dbReference type="GO" id="GO:0005829">
    <property type="term" value="C:cytosol"/>
    <property type="evidence" value="ECO:0007669"/>
    <property type="project" value="TreeGrafter"/>
</dbReference>
<dbReference type="SUPFAM" id="SSF53649">
    <property type="entry name" value="Alkaline phosphatase-like"/>
    <property type="match status" value="1"/>
</dbReference>
<feature type="binding site" evidence="9 13">
    <location>
        <position position="61"/>
    </location>
    <ligand>
        <name>Mn(2+)</name>
        <dbReference type="ChEBI" id="CHEBI:29035"/>
        <label>2</label>
    </ligand>
</feature>
<feature type="binding site" evidence="9 12">
    <location>
        <position position="122"/>
    </location>
    <ligand>
        <name>substrate</name>
    </ligand>
</feature>
<gene>
    <name evidence="9" type="primary">gpmI</name>
    <name evidence="16" type="ORF">SAMN02745823_02883</name>
</gene>
<evidence type="ECO:0000259" key="14">
    <source>
        <dbReference type="Pfam" id="PF01676"/>
    </source>
</evidence>
<name>A0A1M5YW00_9FIRM</name>
<dbReference type="InterPro" id="IPR011258">
    <property type="entry name" value="BPG-indep_PGM_N"/>
</dbReference>
<dbReference type="GO" id="GO:0030145">
    <property type="term" value="F:manganese ion binding"/>
    <property type="evidence" value="ECO:0007669"/>
    <property type="project" value="UniProtKB-UniRule"/>
</dbReference>
<evidence type="ECO:0000256" key="8">
    <source>
        <dbReference type="ARBA" id="ARBA00023235"/>
    </source>
</evidence>
<dbReference type="RefSeq" id="WP_200796638.1">
    <property type="nucleotide sequence ID" value="NZ_FQXV01000011.1"/>
</dbReference>
<keyword evidence="7 9" id="KW-0464">Manganese</keyword>
<dbReference type="PANTHER" id="PTHR31637">
    <property type="entry name" value="2,3-BISPHOSPHOGLYCERATE-INDEPENDENT PHOSPHOGLYCERATE MUTASE"/>
    <property type="match status" value="1"/>
</dbReference>
<evidence type="ECO:0000256" key="5">
    <source>
        <dbReference type="ARBA" id="ARBA00022723"/>
    </source>
</evidence>
<feature type="binding site" evidence="9 13">
    <location>
        <position position="11"/>
    </location>
    <ligand>
        <name>Mn(2+)</name>
        <dbReference type="ChEBI" id="CHEBI:29035"/>
        <label>2</label>
    </ligand>
</feature>
<organism evidence="16 17">
    <name type="scientific">Sporobacter termitidis DSM 10068</name>
    <dbReference type="NCBI Taxonomy" id="1123282"/>
    <lineage>
        <taxon>Bacteria</taxon>
        <taxon>Bacillati</taxon>
        <taxon>Bacillota</taxon>
        <taxon>Clostridia</taxon>
        <taxon>Eubacteriales</taxon>
        <taxon>Oscillospiraceae</taxon>
        <taxon>Sporobacter</taxon>
    </lineage>
</organism>
<evidence type="ECO:0000313" key="16">
    <source>
        <dbReference type="EMBL" id="SHI16044.1"/>
    </source>
</evidence>
<evidence type="ECO:0000256" key="2">
    <source>
        <dbReference type="ARBA" id="ARBA00002315"/>
    </source>
</evidence>
<feature type="binding site" evidence="9 12">
    <location>
        <begin position="255"/>
        <end position="258"/>
    </location>
    <ligand>
        <name>substrate</name>
    </ligand>
</feature>
<dbReference type="Pfam" id="PF01676">
    <property type="entry name" value="Metalloenzyme"/>
    <property type="match status" value="1"/>
</dbReference>
<keyword evidence="5 9" id="KW-0479">Metal-binding</keyword>
<dbReference type="EMBL" id="FQXV01000011">
    <property type="protein sequence ID" value="SHI16044.1"/>
    <property type="molecule type" value="Genomic_DNA"/>
</dbReference>
<dbReference type="AlphaFoldDB" id="A0A1M5YW00"/>
<dbReference type="NCBIfam" id="TIGR01307">
    <property type="entry name" value="pgm_bpd_ind"/>
    <property type="match status" value="1"/>
</dbReference>
<dbReference type="STRING" id="1123282.SAMN02745823_02883"/>
<dbReference type="GO" id="GO:0006007">
    <property type="term" value="P:glucose catabolic process"/>
    <property type="evidence" value="ECO:0007669"/>
    <property type="project" value="InterPro"/>
</dbReference>
<feature type="binding site" evidence="9 12">
    <location>
        <begin position="152"/>
        <end position="153"/>
    </location>
    <ligand>
        <name>substrate</name>
    </ligand>
</feature>
<comment type="function">
    <text evidence="2 9">Catalyzes the interconversion of 2-phosphoglycerate and 3-phosphoglycerate.</text>
</comment>
<feature type="binding site" evidence="9 12">
    <location>
        <position position="184"/>
    </location>
    <ligand>
        <name>substrate</name>
    </ligand>
</feature>
<evidence type="ECO:0000259" key="15">
    <source>
        <dbReference type="Pfam" id="PF06415"/>
    </source>
</evidence>
<dbReference type="HAMAP" id="MF_01038">
    <property type="entry name" value="GpmI"/>
    <property type="match status" value="1"/>
</dbReference>
<dbReference type="InterPro" id="IPR036646">
    <property type="entry name" value="PGAM_B_sf"/>
</dbReference>
<accession>A0A1M5YW00</accession>
<evidence type="ECO:0000313" key="17">
    <source>
        <dbReference type="Proteomes" id="UP000183995"/>
    </source>
</evidence>
<feature type="binding site" evidence="9 12">
    <location>
        <position position="330"/>
    </location>
    <ligand>
        <name>substrate</name>
    </ligand>
</feature>
<evidence type="ECO:0000256" key="6">
    <source>
        <dbReference type="ARBA" id="ARBA00023152"/>
    </source>
</evidence>
<feature type="domain" description="BPG-independent PGAM N-terminal" evidence="15">
    <location>
        <begin position="81"/>
        <end position="293"/>
    </location>
</feature>
<dbReference type="InterPro" id="IPR006124">
    <property type="entry name" value="Metalloenzyme"/>
</dbReference>
<comment type="similarity">
    <text evidence="4 9">Belongs to the BPG-independent phosphoglycerate mutase family.</text>
</comment>
<sequence>MRIPTTLIIMDGYGLTAQDSGNAVSAAYTPVLDGLFATCPNTTLAASGQDVGLPAGQIGNSEVGHTNIGAGRIVYQDLTRITRDIASGGFFENKAYTEAMDAAKAGSASLHLLGLMSPGGVHSHIDHLWAFLEMARRRGLSAVYLHCFMDGRDTLPCSGKAVIEDILTKCGELGVGKIATMMGRFYAMDRDNRWDRVEAAYDAMVCGEGILDDDPLRAIQNSYDAGVTDEFIKPVVCDRTGLIKSGDSVIFLNFRPDRAREITRAFVDRDFNGFPRRNGYFPLRYVCTTQYDEKMPNVTVAYPSETITNTFGETISALGLTQLRAAETEKYAHVTFFFNGGTEAVSKGEDRLLVPSPKQFPTYDLIPEMSARELTREVVKRIESGIYDVIILNYANCDMVGHTGVFDAAVKAVEIVDECVGEVVNATAQMGGVSLVTADHGNAEDMIDSDGTTPQTAHTTNPVPLILVGADVTLRQGRLADIAPTILELMGLEKPDEMTGESLIVKR</sequence>
<dbReference type="Gene3D" id="3.40.720.10">
    <property type="entry name" value="Alkaline Phosphatase, subunit A"/>
    <property type="match status" value="1"/>
</dbReference>
<dbReference type="SUPFAM" id="SSF64158">
    <property type="entry name" value="2,3-Bisphosphoglycerate-independent phosphoglycerate mutase, substrate-binding domain"/>
    <property type="match status" value="1"/>
</dbReference>
<evidence type="ECO:0000256" key="12">
    <source>
        <dbReference type="PIRSR" id="PIRSR001492-2"/>
    </source>
</evidence>
<protein>
    <recommendedName>
        <fullName evidence="9 10">2,3-bisphosphoglycerate-independent phosphoglycerate mutase</fullName>
        <shortName evidence="9">BPG-independent PGAM</shortName>
        <shortName evidence="9">Phosphoglyceromutase</shortName>
        <shortName evidence="9">iPGM</shortName>
        <ecNumber evidence="9 10">5.4.2.12</ecNumber>
    </recommendedName>
</protein>
<reference evidence="16 17" key="1">
    <citation type="submission" date="2016-11" db="EMBL/GenBank/DDBJ databases">
        <authorList>
            <person name="Jaros S."/>
            <person name="Januszkiewicz K."/>
            <person name="Wedrychowicz H."/>
        </authorList>
    </citation>
    <scope>NUCLEOTIDE SEQUENCE [LARGE SCALE GENOMIC DNA]</scope>
    <source>
        <strain evidence="16 17">DSM 10068</strain>
    </source>
</reference>
<evidence type="ECO:0000256" key="9">
    <source>
        <dbReference type="HAMAP-Rule" id="MF_01038"/>
    </source>
</evidence>
<dbReference type="PIRSF" id="PIRSF001492">
    <property type="entry name" value="IPGAM"/>
    <property type="match status" value="1"/>
</dbReference>
<dbReference type="Gene3D" id="3.40.1450.10">
    <property type="entry name" value="BPG-independent phosphoglycerate mutase, domain B"/>
    <property type="match status" value="1"/>
</dbReference>
<evidence type="ECO:0000256" key="10">
    <source>
        <dbReference type="NCBIfam" id="TIGR01307"/>
    </source>
</evidence>
<evidence type="ECO:0000256" key="13">
    <source>
        <dbReference type="PIRSR" id="PIRSR001492-3"/>
    </source>
</evidence>
<keyword evidence="17" id="KW-1185">Reference proteome</keyword>
<dbReference type="InterPro" id="IPR017850">
    <property type="entry name" value="Alkaline_phosphatase_core_sf"/>
</dbReference>
<proteinExistence type="inferred from homology"/>
<feature type="domain" description="Metalloenzyme" evidence="14">
    <location>
        <begin position="5"/>
        <end position="494"/>
    </location>
</feature>
<keyword evidence="8 9" id="KW-0413">Isomerase</keyword>
<evidence type="ECO:0000256" key="3">
    <source>
        <dbReference type="ARBA" id="ARBA00004798"/>
    </source>
</evidence>
<feature type="binding site" evidence="9 13">
    <location>
        <position position="398"/>
    </location>
    <ligand>
        <name>Mn(2+)</name>
        <dbReference type="ChEBI" id="CHEBI:29035"/>
        <label>1</label>
    </ligand>
</feature>
<evidence type="ECO:0000256" key="4">
    <source>
        <dbReference type="ARBA" id="ARBA00008819"/>
    </source>
</evidence>
<evidence type="ECO:0000256" key="11">
    <source>
        <dbReference type="PIRSR" id="PIRSR001492-1"/>
    </source>
</evidence>
<dbReference type="UniPathway" id="UPA00109">
    <property type="reaction ID" value="UER00186"/>
</dbReference>
<comment type="pathway">
    <text evidence="3 9">Carbohydrate degradation; glycolysis; pyruvate from D-glyceraldehyde 3-phosphate: step 3/5.</text>
</comment>
<feature type="binding site" evidence="9 13">
    <location>
        <position position="440"/>
    </location>
    <ligand>
        <name>Mn(2+)</name>
        <dbReference type="ChEBI" id="CHEBI:29035"/>
        <label>2</label>
    </ligand>
</feature>
<dbReference type="FunFam" id="3.40.1450.10:FF:000002">
    <property type="entry name" value="2,3-bisphosphoglycerate-independent phosphoglycerate mutase"/>
    <property type="match status" value="1"/>
</dbReference>
<feature type="active site" description="Phosphoserine intermediate" evidence="9 11">
    <location>
        <position position="61"/>
    </location>
</feature>
<dbReference type="InterPro" id="IPR005995">
    <property type="entry name" value="Pgm_bpd_ind"/>
</dbReference>
<keyword evidence="6 9" id="KW-0324">Glycolysis</keyword>
<feature type="binding site" evidence="9 13">
    <location>
        <position position="439"/>
    </location>
    <ligand>
        <name>Mn(2+)</name>
        <dbReference type="ChEBI" id="CHEBI:29035"/>
        <label>2</label>
    </ligand>
</feature>
<evidence type="ECO:0000256" key="1">
    <source>
        <dbReference type="ARBA" id="ARBA00000370"/>
    </source>
</evidence>
<dbReference type="GO" id="GO:0006096">
    <property type="term" value="P:glycolytic process"/>
    <property type="evidence" value="ECO:0007669"/>
    <property type="project" value="UniProtKB-UniRule"/>
</dbReference>
<dbReference type="EC" id="5.4.2.12" evidence="9 10"/>
<dbReference type="PANTHER" id="PTHR31637:SF0">
    <property type="entry name" value="2,3-BISPHOSPHOGLYCERATE-INDEPENDENT PHOSPHOGLYCERATE MUTASE"/>
    <property type="match status" value="1"/>
</dbReference>
<evidence type="ECO:0000256" key="7">
    <source>
        <dbReference type="ARBA" id="ARBA00023211"/>
    </source>
</evidence>
<feature type="binding site" evidence="9 12">
    <location>
        <position position="190"/>
    </location>
    <ligand>
        <name>substrate</name>
    </ligand>
</feature>
<feature type="binding site" evidence="9 13">
    <location>
        <position position="402"/>
    </location>
    <ligand>
        <name>Mn(2+)</name>
        <dbReference type="ChEBI" id="CHEBI:29035"/>
        <label>1</label>
    </ligand>
</feature>
<comment type="cofactor">
    <cofactor evidence="9">
        <name>Mn(2+)</name>
        <dbReference type="ChEBI" id="CHEBI:29035"/>
    </cofactor>
    <text evidence="9">Binds 2 manganese ions per subunit.</text>
</comment>
<dbReference type="CDD" id="cd16010">
    <property type="entry name" value="iPGM"/>
    <property type="match status" value="1"/>
</dbReference>
<dbReference type="Proteomes" id="UP000183995">
    <property type="component" value="Unassembled WGS sequence"/>
</dbReference>
<feature type="binding site" evidence="9 13">
    <location>
        <position position="458"/>
    </location>
    <ligand>
        <name>Mn(2+)</name>
        <dbReference type="ChEBI" id="CHEBI:29035"/>
        <label>1</label>
    </ligand>
</feature>
<dbReference type="Pfam" id="PF06415">
    <property type="entry name" value="iPGM_N"/>
    <property type="match status" value="1"/>
</dbReference>